<dbReference type="InterPro" id="IPR043129">
    <property type="entry name" value="ATPase_NBD"/>
</dbReference>
<evidence type="ECO:0000313" key="1">
    <source>
        <dbReference type="EMBL" id="PWD80357.1"/>
    </source>
</evidence>
<dbReference type="SUPFAM" id="SSF53067">
    <property type="entry name" value="Actin-like ATPase domain"/>
    <property type="match status" value="1"/>
</dbReference>
<name>A0A2U2ACL1_9GAMM</name>
<sequence>MAATVLHSVGIDVGTTTTQVIFSRLELVNRAAVSQVPHYEFTKREILYESPVIFTPINFEGQIREEELLSFILSQYQAAGVALESLESGAIIITGETSKARNARPTIMNLSEKLGNFVVATAGPYLESIIAGQGAGAAEISQDLKGRVLNIDIGGGTANYAIFDHGEPQEAACLNIGGRLLELDENGGVLRAHQPARLICAALFGADFDPLMLSMDQVREVANTMAQLVYEVAIGEPSDLAKQLMMTDDLPAKGRFQAVTISGGVGTCLYEPVASEALFQYGDIGPLLAEALRNNSGMKRLALVQPKQTIRATVIGAGAHTLSLSGSTIWLKEVALPLRNIPVIQTRLSGIDLQPEQLVDDWEFAIKQHDLDPALDLYAVNLPKDLPVLYKDIQQCVEALILFVERYQSQLPLILVAKQDLGKVLGMLLQPYIGARKLAVIDEVVTREGDYIDVGKPLFEGEIVPVTIKSLAFPA</sequence>
<accession>A0A2U2ACL1</accession>
<comment type="caution">
    <text evidence="1">The sequence shown here is derived from an EMBL/GenBank/DDBJ whole genome shotgun (WGS) entry which is preliminary data.</text>
</comment>
<dbReference type="InterPro" id="IPR009377">
    <property type="entry name" value="EutA"/>
</dbReference>
<gene>
    <name evidence="1" type="primary">eutA</name>
    <name evidence="1" type="ORF">DC083_08525</name>
</gene>
<dbReference type="PANTHER" id="PTHR32432:SF13">
    <property type="entry name" value="ETHANOLAMINE AMMONIA-LYASE REACTIVASE EUTA"/>
    <property type="match status" value="1"/>
</dbReference>
<reference evidence="2" key="1">
    <citation type="submission" date="2018-05" db="EMBL/GenBank/DDBJ databases">
        <title>Ignatzschineria dubaiensis sp. nov., isolated from necrotic foot tissues of dromedaries (Camelus dromedarius) and associated maggots in Dubai, United Arab Emirates.</title>
        <authorList>
            <person name="Tsang C.C."/>
            <person name="Tang J.Y.M."/>
            <person name="Fong J.Y.H."/>
            <person name="Kinne J."/>
            <person name="Lee H.H."/>
            <person name="Joseph M."/>
            <person name="Jose S."/>
            <person name="Schuster R.K."/>
            <person name="Tang Y."/>
            <person name="Sivakumar S."/>
            <person name="Chen J.H.K."/>
            <person name="Teng J.L.L."/>
            <person name="Lau S.K.P."/>
            <person name="Wernery U."/>
            <person name="Woo P.C.Y."/>
        </authorList>
    </citation>
    <scope>NUCLEOTIDE SEQUENCE [LARGE SCALE GENOMIC DNA]</scope>
    <source>
        <strain evidence="2">KCTC 22644</strain>
    </source>
</reference>
<dbReference type="RefSeq" id="WP_109189801.1">
    <property type="nucleotide sequence ID" value="NZ_BMYA01000004.1"/>
</dbReference>
<dbReference type="AlphaFoldDB" id="A0A2U2ACL1"/>
<evidence type="ECO:0000313" key="2">
    <source>
        <dbReference type="Proteomes" id="UP000245020"/>
    </source>
</evidence>
<dbReference type="Pfam" id="PF06277">
    <property type="entry name" value="EutA"/>
    <property type="match status" value="1"/>
</dbReference>
<dbReference type="PANTHER" id="PTHR32432">
    <property type="entry name" value="CELL DIVISION PROTEIN FTSA-RELATED"/>
    <property type="match status" value="1"/>
</dbReference>
<dbReference type="InterPro" id="IPR050696">
    <property type="entry name" value="FtsA/MreB"/>
</dbReference>
<dbReference type="Proteomes" id="UP000245020">
    <property type="component" value="Unassembled WGS sequence"/>
</dbReference>
<keyword evidence="2" id="KW-1185">Reference proteome</keyword>
<dbReference type="OrthoDB" id="1542at2"/>
<proteinExistence type="predicted"/>
<organism evidence="1 2">
    <name type="scientific">Ignatzschineria ureiclastica</name>
    <dbReference type="NCBI Taxonomy" id="472582"/>
    <lineage>
        <taxon>Bacteria</taxon>
        <taxon>Pseudomonadati</taxon>
        <taxon>Pseudomonadota</taxon>
        <taxon>Gammaproteobacteria</taxon>
        <taxon>Cardiobacteriales</taxon>
        <taxon>Ignatzschineriaceae</taxon>
        <taxon>Ignatzschineria</taxon>
    </lineage>
</organism>
<protein>
    <submittedName>
        <fullName evidence="1">Ethanolamine utilization protein EutA</fullName>
    </submittedName>
</protein>
<dbReference type="PIRSF" id="PIRSF012293">
    <property type="entry name" value="EutA"/>
    <property type="match status" value="1"/>
</dbReference>
<dbReference type="EMBL" id="QEWQ01000006">
    <property type="protein sequence ID" value="PWD80357.1"/>
    <property type="molecule type" value="Genomic_DNA"/>
</dbReference>